<gene>
    <name evidence="5" type="ORF">AW736_04560</name>
</gene>
<dbReference type="Gene3D" id="3.30.70.580">
    <property type="entry name" value="Pseudouridine synthase I, catalytic domain, N-terminal subdomain"/>
    <property type="match status" value="1"/>
</dbReference>
<dbReference type="GO" id="GO:0003723">
    <property type="term" value="F:RNA binding"/>
    <property type="evidence" value="ECO:0007669"/>
    <property type="project" value="InterPro"/>
</dbReference>
<sequence>MLVAFNKPYGVLSQFTPEPGSRWRTLAGFALPPQVYPIGRLDADSEGLLLLTDEAALVERLLDPKRGHPRGYFAQVERIPAADALARLADGVVIGGYKTLPCRVRRLAAAPPLPPRDPPVRYRKNVSDCWLALELTEGKNRQVRRMTAAIGHPTLRLVRMRIGRLELPALALKPGDWRKLDEAERQAAGARG</sequence>
<keyword evidence="6" id="KW-1185">Reference proteome</keyword>
<dbReference type="AlphaFoldDB" id="A0A178IMP1"/>
<dbReference type="PANTHER" id="PTHR47683">
    <property type="entry name" value="PSEUDOURIDINE SYNTHASE FAMILY PROTEIN-RELATED"/>
    <property type="match status" value="1"/>
</dbReference>
<dbReference type="InterPro" id="IPR018496">
    <property type="entry name" value="PsdUridine_synth_RsuA/RluB_CS"/>
</dbReference>
<dbReference type="Pfam" id="PF00849">
    <property type="entry name" value="PseudoU_synth_2"/>
    <property type="match status" value="1"/>
</dbReference>
<dbReference type="STRING" id="1184151.AW736_04560"/>
<dbReference type="InterPro" id="IPR050343">
    <property type="entry name" value="RsuA_PseudoU_synthase"/>
</dbReference>
<dbReference type="EMBL" id="LRRQ01000039">
    <property type="protein sequence ID" value="OAM91154.1"/>
    <property type="molecule type" value="Genomic_DNA"/>
</dbReference>
<dbReference type="Proteomes" id="UP000078486">
    <property type="component" value="Unassembled WGS sequence"/>
</dbReference>
<dbReference type="Gene3D" id="3.30.70.1560">
    <property type="entry name" value="Alpha-L RNA-binding motif"/>
    <property type="match status" value="1"/>
</dbReference>
<dbReference type="RefSeq" id="WP_068769052.1">
    <property type="nucleotide sequence ID" value="NZ_KV441839.1"/>
</dbReference>
<dbReference type="EC" id="5.4.99.-" evidence="3"/>
<dbReference type="PROSITE" id="PS01149">
    <property type="entry name" value="PSI_RSU"/>
    <property type="match status" value="1"/>
</dbReference>
<accession>A0A178IMP1</accession>
<dbReference type="GO" id="GO:0001522">
    <property type="term" value="P:pseudouridine synthesis"/>
    <property type="evidence" value="ECO:0007669"/>
    <property type="project" value="InterPro"/>
</dbReference>
<dbReference type="InterPro" id="IPR020103">
    <property type="entry name" value="PsdUridine_synth_cat_dom_sf"/>
</dbReference>
<evidence type="ECO:0000256" key="2">
    <source>
        <dbReference type="ARBA" id="ARBA00023235"/>
    </source>
</evidence>
<evidence type="ECO:0000313" key="5">
    <source>
        <dbReference type="EMBL" id="OAM91154.1"/>
    </source>
</evidence>
<comment type="caution">
    <text evidence="5">The sequence shown here is derived from an EMBL/GenBank/DDBJ whole genome shotgun (WGS) entry which is preliminary data.</text>
</comment>
<dbReference type="InterPro" id="IPR020094">
    <property type="entry name" value="TruA/RsuA/RluB/E/F_N"/>
</dbReference>
<keyword evidence="2 3" id="KW-0413">Isomerase</keyword>
<evidence type="ECO:0000256" key="1">
    <source>
        <dbReference type="ARBA" id="ARBA00008348"/>
    </source>
</evidence>
<dbReference type="OrthoDB" id="9807213at2"/>
<dbReference type="InterPro" id="IPR000748">
    <property type="entry name" value="PsdUridine_synth_RsuA/RluB/E/F"/>
</dbReference>
<protein>
    <recommendedName>
        <fullName evidence="3">Pseudouridine synthase</fullName>
        <ecNumber evidence="3">5.4.99.-</ecNumber>
    </recommendedName>
</protein>
<dbReference type="SUPFAM" id="SSF55120">
    <property type="entry name" value="Pseudouridine synthase"/>
    <property type="match status" value="1"/>
</dbReference>
<name>A0A178IMP1_9BACT</name>
<evidence type="ECO:0000259" key="4">
    <source>
        <dbReference type="Pfam" id="PF00849"/>
    </source>
</evidence>
<dbReference type="NCBIfam" id="TIGR00093">
    <property type="entry name" value="pseudouridine synthase"/>
    <property type="match status" value="1"/>
</dbReference>
<dbReference type="GO" id="GO:0009982">
    <property type="term" value="F:pseudouridine synthase activity"/>
    <property type="evidence" value="ECO:0007669"/>
    <property type="project" value="InterPro"/>
</dbReference>
<evidence type="ECO:0000256" key="3">
    <source>
        <dbReference type="RuleBase" id="RU003887"/>
    </source>
</evidence>
<reference evidence="5 6" key="1">
    <citation type="submission" date="2016-01" db="EMBL/GenBank/DDBJ databases">
        <title>High potential of lignocellulose degradation of a new Verrucomicrobia species.</title>
        <authorList>
            <person name="Wang Y."/>
            <person name="Shi Y."/>
            <person name="Qiu Z."/>
            <person name="Liu S."/>
            <person name="Yang H."/>
        </authorList>
    </citation>
    <scope>NUCLEOTIDE SEQUENCE [LARGE SCALE GENOMIC DNA]</scope>
    <source>
        <strain evidence="5 6">TSB47</strain>
    </source>
</reference>
<evidence type="ECO:0000313" key="6">
    <source>
        <dbReference type="Proteomes" id="UP000078486"/>
    </source>
</evidence>
<dbReference type="PANTHER" id="PTHR47683:SF2">
    <property type="entry name" value="RNA-BINDING S4 DOMAIN-CONTAINING PROTEIN"/>
    <property type="match status" value="1"/>
</dbReference>
<dbReference type="InterPro" id="IPR006145">
    <property type="entry name" value="PsdUridine_synth_RsuA/RluA"/>
</dbReference>
<comment type="similarity">
    <text evidence="1 3">Belongs to the pseudouridine synthase RsuA family.</text>
</comment>
<dbReference type="InterPro" id="IPR042092">
    <property type="entry name" value="PsdUridine_s_RsuA/RluB/E/F_cat"/>
</dbReference>
<proteinExistence type="inferred from homology"/>
<dbReference type="GO" id="GO:0140098">
    <property type="term" value="F:catalytic activity, acting on RNA"/>
    <property type="evidence" value="ECO:0007669"/>
    <property type="project" value="UniProtKB-ARBA"/>
</dbReference>
<dbReference type="GO" id="GO:0006364">
    <property type="term" value="P:rRNA processing"/>
    <property type="evidence" value="ECO:0007669"/>
    <property type="project" value="UniProtKB-ARBA"/>
</dbReference>
<feature type="domain" description="Pseudouridine synthase RsuA/RluA-like" evidence="4">
    <location>
        <begin position="2"/>
        <end position="149"/>
    </location>
</feature>
<organism evidence="5 6">
    <name type="scientific">Termitidicoccus mucosus</name>
    <dbReference type="NCBI Taxonomy" id="1184151"/>
    <lineage>
        <taxon>Bacteria</taxon>
        <taxon>Pseudomonadati</taxon>
        <taxon>Verrucomicrobiota</taxon>
        <taxon>Opitutia</taxon>
        <taxon>Opitutales</taxon>
        <taxon>Opitutaceae</taxon>
        <taxon>Termitidicoccus</taxon>
    </lineage>
</organism>